<dbReference type="PANTHER" id="PTHR13947">
    <property type="entry name" value="GNAT FAMILY N-ACETYLTRANSFERASE"/>
    <property type="match status" value="1"/>
</dbReference>
<evidence type="ECO:0000256" key="1">
    <source>
        <dbReference type="ARBA" id="ARBA00022679"/>
    </source>
</evidence>
<comment type="caution">
    <text evidence="3">The sequence shown here is derived from an EMBL/GenBank/DDBJ whole genome shotgun (WGS) entry which is preliminary data.</text>
</comment>
<accession>A0ABT0SAJ2</accession>
<dbReference type="Proteomes" id="UP001165383">
    <property type="component" value="Unassembled WGS sequence"/>
</dbReference>
<evidence type="ECO:0000313" key="3">
    <source>
        <dbReference type="EMBL" id="MCL6741430.1"/>
    </source>
</evidence>
<dbReference type="InterPro" id="IPR016181">
    <property type="entry name" value="Acyl_CoA_acyltransferase"/>
</dbReference>
<dbReference type="CDD" id="cd04301">
    <property type="entry name" value="NAT_SF"/>
    <property type="match status" value="1"/>
</dbReference>
<dbReference type="InterPro" id="IPR050769">
    <property type="entry name" value="NAT_camello-type"/>
</dbReference>
<dbReference type="Pfam" id="PF13508">
    <property type="entry name" value="Acetyltransf_7"/>
    <property type="match status" value="1"/>
</dbReference>
<keyword evidence="4" id="KW-1185">Reference proteome</keyword>
<feature type="domain" description="N-acetyltransferase" evidence="2">
    <location>
        <begin position="1"/>
        <end position="120"/>
    </location>
</feature>
<keyword evidence="1" id="KW-0808">Transferase</keyword>
<name>A0ABT0SAJ2_9SPHN</name>
<dbReference type="PROSITE" id="PS51186">
    <property type="entry name" value="GNAT"/>
    <property type="match status" value="1"/>
</dbReference>
<evidence type="ECO:0000313" key="4">
    <source>
        <dbReference type="Proteomes" id="UP001165383"/>
    </source>
</evidence>
<evidence type="ECO:0000259" key="2">
    <source>
        <dbReference type="PROSITE" id="PS51186"/>
    </source>
</evidence>
<protein>
    <submittedName>
        <fullName evidence="3">GNAT family N-acetyltransferase</fullName>
    </submittedName>
</protein>
<dbReference type="PANTHER" id="PTHR13947:SF37">
    <property type="entry name" value="LD18367P"/>
    <property type="match status" value="1"/>
</dbReference>
<dbReference type="InterPro" id="IPR000182">
    <property type="entry name" value="GNAT_dom"/>
</dbReference>
<sequence length="143" mass="16106">MFQLADDSNRQILLYLYRGEVLVASQFGQPLGQALILETEAQDVFELKSIAVVAWRQGQGIGGTLMKEVVRYCRMQKAKSLRVSTSIADANAIRFYLRHGFRASQIVRDAFTVENGYPKYTEDSRIPLNDAIEFELVLTTLAA</sequence>
<dbReference type="SUPFAM" id="SSF55729">
    <property type="entry name" value="Acyl-CoA N-acyltransferases (Nat)"/>
    <property type="match status" value="1"/>
</dbReference>
<reference evidence="3" key="1">
    <citation type="submission" date="2022-05" db="EMBL/GenBank/DDBJ databases">
        <authorList>
            <person name="Jo J.-H."/>
            <person name="Im W.-T."/>
        </authorList>
    </citation>
    <scope>NUCLEOTIDE SEQUENCE</scope>
    <source>
        <strain evidence="3">RB56-2</strain>
    </source>
</reference>
<proteinExistence type="predicted"/>
<organism evidence="3 4">
    <name type="scientific">Sphingomonas brevis</name>
    <dbReference type="NCBI Taxonomy" id="2908206"/>
    <lineage>
        <taxon>Bacteria</taxon>
        <taxon>Pseudomonadati</taxon>
        <taxon>Pseudomonadota</taxon>
        <taxon>Alphaproteobacteria</taxon>
        <taxon>Sphingomonadales</taxon>
        <taxon>Sphingomonadaceae</taxon>
        <taxon>Sphingomonas</taxon>
    </lineage>
</organism>
<gene>
    <name evidence="3" type="ORF">LZ518_09835</name>
</gene>
<dbReference type="Gene3D" id="3.40.630.30">
    <property type="match status" value="1"/>
</dbReference>
<dbReference type="RefSeq" id="WP_249915814.1">
    <property type="nucleotide sequence ID" value="NZ_JAMGBB010000001.1"/>
</dbReference>
<dbReference type="EMBL" id="JAMGBB010000001">
    <property type="protein sequence ID" value="MCL6741430.1"/>
    <property type="molecule type" value="Genomic_DNA"/>
</dbReference>